<name>A0ABW5NEK6_9FLAO</name>
<keyword evidence="2" id="KW-1185">Reference proteome</keyword>
<dbReference type="Proteomes" id="UP001597459">
    <property type="component" value="Unassembled WGS sequence"/>
</dbReference>
<accession>A0ABW5NEK6</accession>
<sequence>MSLELSNPLQLLSTISQRQKCHAVEWSIKITHNTVKPRYKPTLYIYPDEQQPAYRSLTQLLHTIKTPRTVLDIHDDSRFTAMYQGLRLPVAASEDNCLFIHDSETQFIHSYRWREEKSFQQQRYMYSNRLPVTAVRDHIHPDLHSIFDSLLLQDGFKDQLGIWCQKKGDITHEVYLTFPSRPKIDWVIAGISPLLTASGVQQLQSYKGLRFKNIGFDAVTETRAPAVTMYFTIPVSDYFPTDYKDLMKRTFLFFREEAESILPEHIRKVSV</sequence>
<gene>
    <name evidence="1" type="ORF">ACFSTE_18550</name>
</gene>
<evidence type="ECO:0000313" key="2">
    <source>
        <dbReference type="Proteomes" id="UP001597459"/>
    </source>
</evidence>
<reference evidence="2" key="1">
    <citation type="journal article" date="2019" name="Int. J. Syst. Evol. Microbiol.">
        <title>The Global Catalogue of Microorganisms (GCM) 10K type strain sequencing project: providing services to taxonomists for standard genome sequencing and annotation.</title>
        <authorList>
            <consortium name="The Broad Institute Genomics Platform"/>
            <consortium name="The Broad Institute Genome Sequencing Center for Infectious Disease"/>
            <person name="Wu L."/>
            <person name="Ma J."/>
        </authorList>
    </citation>
    <scope>NUCLEOTIDE SEQUENCE [LARGE SCALE GENOMIC DNA]</scope>
    <source>
        <strain evidence="2">KCTC 42423</strain>
    </source>
</reference>
<dbReference type="EMBL" id="JBHULX010000039">
    <property type="protein sequence ID" value="MFD2592845.1"/>
    <property type="molecule type" value="Genomic_DNA"/>
</dbReference>
<organism evidence="1 2">
    <name type="scientific">Aquimarina hainanensis</name>
    <dbReference type="NCBI Taxonomy" id="1578017"/>
    <lineage>
        <taxon>Bacteria</taxon>
        <taxon>Pseudomonadati</taxon>
        <taxon>Bacteroidota</taxon>
        <taxon>Flavobacteriia</taxon>
        <taxon>Flavobacteriales</taxon>
        <taxon>Flavobacteriaceae</taxon>
        <taxon>Aquimarina</taxon>
    </lineage>
</organism>
<comment type="caution">
    <text evidence="1">The sequence shown here is derived from an EMBL/GenBank/DDBJ whole genome shotgun (WGS) entry which is preliminary data.</text>
</comment>
<protein>
    <submittedName>
        <fullName evidence="1">Uncharacterized protein</fullName>
    </submittedName>
</protein>
<dbReference type="RefSeq" id="WP_378254988.1">
    <property type="nucleotide sequence ID" value="NZ_JBHSJV010000001.1"/>
</dbReference>
<proteinExistence type="predicted"/>
<evidence type="ECO:0000313" key="1">
    <source>
        <dbReference type="EMBL" id="MFD2592845.1"/>
    </source>
</evidence>